<dbReference type="InterPro" id="IPR012093">
    <property type="entry name" value="Pirin"/>
</dbReference>
<protein>
    <recommendedName>
        <fullName evidence="8">Quercetin 2,3-dioxygenase</fullName>
    </recommendedName>
</protein>
<dbReference type="RefSeq" id="WP_179587695.1">
    <property type="nucleotide sequence ID" value="NZ_JACBYR010000001.1"/>
</dbReference>
<dbReference type="PIRSF" id="PIRSF006232">
    <property type="entry name" value="Pirin"/>
    <property type="match status" value="1"/>
</dbReference>
<evidence type="ECO:0000256" key="1">
    <source>
        <dbReference type="ARBA" id="ARBA00008416"/>
    </source>
</evidence>
<gene>
    <name evidence="6" type="ORF">FHW18_003218</name>
</gene>
<comment type="cofactor">
    <cofactor evidence="2">
        <name>Fe cation</name>
        <dbReference type="ChEBI" id="CHEBI:24875"/>
    </cofactor>
    <text evidence="2">Binds 1 Fe cation per subunit.</text>
</comment>
<dbReference type="InterPro" id="IPR011051">
    <property type="entry name" value="RmlC_Cupin_sf"/>
</dbReference>
<dbReference type="Pfam" id="PF17954">
    <property type="entry name" value="Pirin_C_2"/>
    <property type="match status" value="1"/>
</dbReference>
<dbReference type="PANTHER" id="PTHR43212:SF3">
    <property type="entry name" value="QUERCETIN 2,3-DIOXYGENASE"/>
    <property type="match status" value="1"/>
</dbReference>
<comment type="caution">
    <text evidence="6">The sequence shown here is derived from an EMBL/GenBank/DDBJ whole genome shotgun (WGS) entry which is preliminary data.</text>
</comment>
<comment type="similarity">
    <text evidence="1 3">Belongs to the pirin family.</text>
</comment>
<dbReference type="PANTHER" id="PTHR43212">
    <property type="entry name" value="QUERCETIN 2,3-DIOXYGENASE"/>
    <property type="match status" value="1"/>
</dbReference>
<proteinExistence type="inferred from homology"/>
<keyword evidence="2" id="KW-0479">Metal-binding</keyword>
<accession>A0A7Y9IVP5</accession>
<dbReference type="InterPro" id="IPR041602">
    <property type="entry name" value="Quercetinase_C"/>
</dbReference>
<keyword evidence="2" id="KW-0408">Iron</keyword>
<evidence type="ECO:0000313" key="6">
    <source>
        <dbReference type="EMBL" id="NYE83947.1"/>
    </source>
</evidence>
<evidence type="ECO:0000256" key="2">
    <source>
        <dbReference type="PIRSR" id="PIRSR006232-1"/>
    </source>
</evidence>
<feature type="binding site" evidence="2">
    <location>
        <position position="103"/>
    </location>
    <ligand>
        <name>Fe cation</name>
        <dbReference type="ChEBI" id="CHEBI:24875"/>
    </ligand>
</feature>
<dbReference type="InterPro" id="IPR003829">
    <property type="entry name" value="Pirin_N_dom"/>
</dbReference>
<name>A0A7Y9IVP5_9BURK</name>
<dbReference type="Gene3D" id="2.60.120.10">
    <property type="entry name" value="Jelly Rolls"/>
    <property type="match status" value="2"/>
</dbReference>
<evidence type="ECO:0008006" key="8">
    <source>
        <dbReference type="Google" id="ProtNLM"/>
    </source>
</evidence>
<feature type="binding site" evidence="2">
    <location>
        <position position="59"/>
    </location>
    <ligand>
        <name>Fe cation</name>
        <dbReference type="ChEBI" id="CHEBI:24875"/>
    </ligand>
</feature>
<feature type="binding site" evidence="2">
    <location>
        <position position="101"/>
    </location>
    <ligand>
        <name>Fe cation</name>
        <dbReference type="ChEBI" id="CHEBI:24875"/>
    </ligand>
</feature>
<evidence type="ECO:0000313" key="7">
    <source>
        <dbReference type="Proteomes" id="UP000542125"/>
    </source>
</evidence>
<dbReference type="EMBL" id="JACBYR010000001">
    <property type="protein sequence ID" value="NYE83947.1"/>
    <property type="molecule type" value="Genomic_DNA"/>
</dbReference>
<organism evidence="6 7">
    <name type="scientific">Pigmentiphaga litoralis</name>
    <dbReference type="NCBI Taxonomy" id="516702"/>
    <lineage>
        <taxon>Bacteria</taxon>
        <taxon>Pseudomonadati</taxon>
        <taxon>Pseudomonadota</taxon>
        <taxon>Betaproteobacteria</taxon>
        <taxon>Burkholderiales</taxon>
        <taxon>Alcaligenaceae</taxon>
        <taxon>Pigmentiphaga</taxon>
    </lineage>
</organism>
<dbReference type="Proteomes" id="UP000542125">
    <property type="component" value="Unassembled WGS sequence"/>
</dbReference>
<feature type="domain" description="Pirin N-terminal" evidence="4">
    <location>
        <begin position="8"/>
        <end position="119"/>
    </location>
</feature>
<dbReference type="GO" id="GO:0046872">
    <property type="term" value="F:metal ion binding"/>
    <property type="evidence" value="ECO:0007669"/>
    <property type="project" value="UniProtKB-KW"/>
</dbReference>
<dbReference type="SUPFAM" id="SSF51182">
    <property type="entry name" value="RmlC-like cupins"/>
    <property type="match status" value="1"/>
</dbReference>
<evidence type="ECO:0000259" key="5">
    <source>
        <dbReference type="Pfam" id="PF17954"/>
    </source>
</evidence>
<sequence length="233" mass="25769">MNLVRKAEDRGHASHGWLNSHHTFSFAEYHNPKEMGWSDLRVINDDTVAPGQGFGEHGHRDMEIISYVLDGALEHKDSMGTGSVIRPGDVQLMSAGTGVRHSEFNHSRTDTVNFLQIWILPKFKGVRPNYQERQFDATEKRGRLRVVVSPDGRDGSLTVNQDATLYAGLLDGSERVVQAIDPSRKGYVHVARGALTVNGQVLKAGDALKVSDEREVVFEGGQDAEVLYFDLAA</sequence>
<dbReference type="CDD" id="cd02910">
    <property type="entry name" value="cupin_Yhhw_N"/>
    <property type="match status" value="1"/>
</dbReference>
<dbReference type="CDD" id="cd20311">
    <property type="entry name" value="cupin_Yhhw_C"/>
    <property type="match status" value="1"/>
</dbReference>
<evidence type="ECO:0000259" key="4">
    <source>
        <dbReference type="Pfam" id="PF02678"/>
    </source>
</evidence>
<dbReference type="Pfam" id="PF02678">
    <property type="entry name" value="Pirin"/>
    <property type="match status" value="1"/>
</dbReference>
<dbReference type="InterPro" id="IPR014710">
    <property type="entry name" value="RmlC-like_jellyroll"/>
</dbReference>
<dbReference type="AlphaFoldDB" id="A0A7Y9IVP5"/>
<keyword evidence="7" id="KW-1185">Reference proteome</keyword>
<evidence type="ECO:0000256" key="3">
    <source>
        <dbReference type="RuleBase" id="RU003457"/>
    </source>
</evidence>
<feature type="binding site" evidence="2">
    <location>
        <position position="57"/>
    </location>
    <ligand>
        <name>Fe cation</name>
        <dbReference type="ChEBI" id="CHEBI:24875"/>
    </ligand>
</feature>
<reference evidence="6 7" key="1">
    <citation type="submission" date="2020-07" db="EMBL/GenBank/DDBJ databases">
        <title>Genomic Encyclopedia of Type Strains, Phase IV (KMG-V): Genome sequencing to study the core and pangenomes of soil and plant-associated prokaryotes.</title>
        <authorList>
            <person name="Whitman W."/>
        </authorList>
    </citation>
    <scope>NUCLEOTIDE SEQUENCE [LARGE SCALE GENOMIC DNA]</scope>
    <source>
        <strain evidence="6 7">SAS40</strain>
    </source>
</reference>
<feature type="domain" description="Quercetin 2,3-dioxygenase C-terminal cupin" evidence="5">
    <location>
        <begin position="146"/>
        <end position="231"/>
    </location>
</feature>